<dbReference type="OrthoDB" id="1926212at2759"/>
<dbReference type="PROSITE" id="PS50005">
    <property type="entry name" value="TPR"/>
    <property type="match status" value="2"/>
</dbReference>
<gene>
    <name evidence="3" type="primary">Ift88_1</name>
    <name evidence="3" type="ORF">FJT64_011368</name>
</gene>
<comment type="caution">
    <text evidence="3">The sequence shown here is derived from an EMBL/GenBank/DDBJ whole genome shotgun (WGS) entry which is preliminary data.</text>
</comment>
<dbReference type="SUPFAM" id="SSF81901">
    <property type="entry name" value="HCP-like"/>
    <property type="match status" value="1"/>
</dbReference>
<evidence type="ECO:0000313" key="4">
    <source>
        <dbReference type="Proteomes" id="UP000440578"/>
    </source>
</evidence>
<reference evidence="3 4" key="1">
    <citation type="submission" date="2019-07" db="EMBL/GenBank/DDBJ databases">
        <title>Draft genome assembly of a fouling barnacle, Amphibalanus amphitrite (Darwin, 1854): The first reference genome for Thecostraca.</title>
        <authorList>
            <person name="Kim W."/>
        </authorList>
    </citation>
    <scope>NUCLEOTIDE SEQUENCE [LARGE SCALE GENOMIC DNA]</scope>
    <source>
        <strain evidence="3">SNU_AA5</strain>
        <tissue evidence="3">Soma without cirri and trophi</tissue>
    </source>
</reference>
<dbReference type="Pfam" id="PF13432">
    <property type="entry name" value="TPR_16"/>
    <property type="match status" value="1"/>
</dbReference>
<dbReference type="EMBL" id="VIIS01001956">
    <property type="protein sequence ID" value="KAF0290444.1"/>
    <property type="molecule type" value="Genomic_DNA"/>
</dbReference>
<dbReference type="Pfam" id="PF13424">
    <property type="entry name" value="TPR_12"/>
    <property type="match status" value="1"/>
</dbReference>
<dbReference type="Pfam" id="PF13174">
    <property type="entry name" value="TPR_6"/>
    <property type="match status" value="1"/>
</dbReference>
<feature type="repeat" description="TPR" evidence="1">
    <location>
        <begin position="546"/>
        <end position="579"/>
    </location>
</feature>
<accession>A0A6A4VFV4</accession>
<dbReference type="Gene3D" id="1.25.40.10">
    <property type="entry name" value="Tetratricopeptide repeat domain"/>
    <property type="match status" value="2"/>
</dbReference>
<proteinExistence type="predicted"/>
<dbReference type="GO" id="GO:0036064">
    <property type="term" value="C:ciliary basal body"/>
    <property type="evidence" value="ECO:0007669"/>
    <property type="project" value="TreeGrafter"/>
</dbReference>
<evidence type="ECO:0000256" key="2">
    <source>
        <dbReference type="SAM" id="MobiDB-lite"/>
    </source>
</evidence>
<name>A0A6A4VFV4_AMPAM</name>
<keyword evidence="3" id="KW-0969">Cilium</keyword>
<keyword evidence="1" id="KW-0802">TPR repeat</keyword>
<dbReference type="GO" id="GO:0042073">
    <property type="term" value="P:intraciliary transport"/>
    <property type="evidence" value="ECO:0007669"/>
    <property type="project" value="TreeGrafter"/>
</dbReference>
<keyword evidence="3" id="KW-0966">Cell projection</keyword>
<dbReference type="Pfam" id="PF13176">
    <property type="entry name" value="TPR_7"/>
    <property type="match status" value="1"/>
</dbReference>
<dbReference type="PANTHER" id="PTHR44117:SF1">
    <property type="entry name" value="INTRAFLAGELLAR TRANSPORT PROTEIN 88 HOMOLOG"/>
    <property type="match status" value="1"/>
</dbReference>
<dbReference type="PANTHER" id="PTHR44117">
    <property type="entry name" value="INTRAFLAGELLAR TRANSPORT PROTEIN 88 HOMOLOG"/>
    <property type="match status" value="1"/>
</dbReference>
<feature type="compositionally biased region" description="Acidic residues" evidence="2">
    <location>
        <begin position="796"/>
        <end position="809"/>
    </location>
</feature>
<sequence>MADEEDLYEFDASIDQSEMENDADFQQALKTSTGKRPTTTARLATGMAGNRPGTQARAGLRTGAPPGTAGVRGMTAAARTSSTGDSRPMTAVKGAGYSSGAGTPGLESTKPVLETQKPETPEEKIRQLEVMTMDLIEESCLASCRNEGKLALDKAKEASTKERTLIRQRDQAGLSEQHNMELTFVVLTNLASQYAKNELYTEALNTYNVITKNKSFNNPGRLKVNMGNIYYKMEEYPKALKFYRMALDQVPSGQNSTKIKIMHNIGILFVKMGRYKDAITSFEYCMHEKASFRTGLHLVVCYQALGERQKQRDAFEKLLQVPFDMDKEDHYKDLEEEAEKDPQTALVVEVIKNDPMRKQERRLRNEAEQCILTASKLISTTGDTPAEVSESYDWCLETLKNSQHADLASDLEINKAIMYLRRKDFKAAIDTLRVFDKVETKVASHAFTNLAFLYFLRKEFEEAERYAVQARDADGYNAPALVNLGNCCLQRGDLQKAKEYYICALDNDASCVQALYNLGLVDKQLRLYADAKASFEKLHLIVRSHPQIIYQIASCYELLGDVDQATEWYVQMLSLVPTDPDTLFHLGGLFDREGDKQGAYQYFFDSSRFYPSNLEVIDWLGSYFIEHQVSEKAIMFFERAALIQPAEVKWLLMVASCYRRAGNYQRALAKYKEIHMKFPDNVECLKFLVRICTDLGLKEAADYSIELKKAEKSKEMRDERMKGKPGTSYRGSSGRGGSDSSLGGSRPGSAAAPAPAAAAAAADGPTPQQQEEIDARYKDPLGPMKQRMAKDGKNEDDWDDDLDDDMLPE</sequence>
<dbReference type="GO" id="GO:1905515">
    <property type="term" value="P:non-motile cilium assembly"/>
    <property type="evidence" value="ECO:0007669"/>
    <property type="project" value="TreeGrafter"/>
</dbReference>
<keyword evidence="3" id="KW-0282">Flagellum</keyword>
<dbReference type="SUPFAM" id="SSF48452">
    <property type="entry name" value="TPR-like"/>
    <property type="match status" value="1"/>
</dbReference>
<dbReference type="InterPro" id="IPR019734">
    <property type="entry name" value="TPR_rpt"/>
</dbReference>
<dbReference type="FunFam" id="1.25.40.10:FF:000468">
    <property type="entry name" value="Intraflagellar transport 88 homolog"/>
    <property type="match status" value="1"/>
</dbReference>
<keyword evidence="4" id="KW-1185">Reference proteome</keyword>
<evidence type="ECO:0000313" key="3">
    <source>
        <dbReference type="EMBL" id="KAF0290444.1"/>
    </source>
</evidence>
<feature type="compositionally biased region" description="Low complexity" evidence="2">
    <location>
        <begin position="726"/>
        <end position="762"/>
    </location>
</feature>
<dbReference type="GO" id="GO:0019894">
    <property type="term" value="F:kinesin binding"/>
    <property type="evidence" value="ECO:0007669"/>
    <property type="project" value="TreeGrafter"/>
</dbReference>
<dbReference type="SMART" id="SM00028">
    <property type="entry name" value="TPR"/>
    <property type="match status" value="9"/>
</dbReference>
<feature type="repeat" description="TPR" evidence="1">
    <location>
        <begin position="220"/>
        <end position="253"/>
    </location>
</feature>
<dbReference type="InterPro" id="IPR011990">
    <property type="entry name" value="TPR-like_helical_dom_sf"/>
</dbReference>
<protein>
    <submittedName>
        <fullName evidence="3">Intraflagellar transport protein 88</fullName>
    </submittedName>
</protein>
<feature type="compositionally biased region" description="Basic and acidic residues" evidence="2">
    <location>
        <begin position="712"/>
        <end position="722"/>
    </location>
</feature>
<feature type="region of interest" description="Disordered" evidence="2">
    <location>
        <begin position="712"/>
        <end position="809"/>
    </location>
</feature>
<feature type="compositionally biased region" description="Polar residues" evidence="2">
    <location>
        <begin position="28"/>
        <end position="42"/>
    </location>
</feature>
<feature type="region of interest" description="Disordered" evidence="2">
    <location>
        <begin position="1"/>
        <end position="121"/>
    </location>
</feature>
<dbReference type="Proteomes" id="UP000440578">
    <property type="component" value="Unassembled WGS sequence"/>
</dbReference>
<dbReference type="GO" id="GO:0097546">
    <property type="term" value="C:ciliary base"/>
    <property type="evidence" value="ECO:0007669"/>
    <property type="project" value="TreeGrafter"/>
</dbReference>
<dbReference type="AlphaFoldDB" id="A0A6A4VFV4"/>
<evidence type="ECO:0000256" key="1">
    <source>
        <dbReference type="PROSITE-ProRule" id="PRU00339"/>
    </source>
</evidence>
<dbReference type="GO" id="GO:0005814">
    <property type="term" value="C:centriole"/>
    <property type="evidence" value="ECO:0007669"/>
    <property type="project" value="TreeGrafter"/>
</dbReference>
<organism evidence="3 4">
    <name type="scientific">Amphibalanus amphitrite</name>
    <name type="common">Striped barnacle</name>
    <name type="synonym">Balanus amphitrite</name>
    <dbReference type="NCBI Taxonomy" id="1232801"/>
    <lineage>
        <taxon>Eukaryota</taxon>
        <taxon>Metazoa</taxon>
        <taxon>Ecdysozoa</taxon>
        <taxon>Arthropoda</taxon>
        <taxon>Crustacea</taxon>
        <taxon>Multicrustacea</taxon>
        <taxon>Cirripedia</taxon>
        <taxon>Thoracica</taxon>
        <taxon>Thoracicalcarea</taxon>
        <taxon>Balanomorpha</taxon>
        <taxon>Balanoidea</taxon>
        <taxon>Balanidae</taxon>
        <taxon>Amphibalaninae</taxon>
        <taxon>Amphibalanus</taxon>
    </lineage>
</organism>
<dbReference type="GO" id="GO:0097730">
    <property type="term" value="C:non-motile cilium"/>
    <property type="evidence" value="ECO:0007669"/>
    <property type="project" value="TreeGrafter"/>
</dbReference>